<proteinExistence type="inferred from homology"/>
<comment type="subcellular location">
    <subcellularLocation>
        <location evidence="1">Cell membrane</location>
        <topology evidence="1">Multi-pass membrane protein</topology>
    </subcellularLocation>
</comment>
<evidence type="ECO:0000256" key="7">
    <source>
        <dbReference type="SAM" id="Phobius"/>
    </source>
</evidence>
<reference evidence="8 9" key="1">
    <citation type="submission" date="2014-07" db="EMBL/GenBank/DDBJ databases">
        <title>Tepidicaulis marinum gen. nov., sp. nov., a novel marine bacterium denitrifying nitrate to nitrous oxide strictly under microaerobic conditions.</title>
        <authorList>
            <person name="Takeuchi M."/>
            <person name="Yamagishi T."/>
            <person name="Kamagata Y."/>
            <person name="Oshima K."/>
            <person name="Hattori M."/>
            <person name="Katayama T."/>
            <person name="Hanada S."/>
            <person name="Tamaki H."/>
            <person name="Marumo K."/>
            <person name="Maeda H."/>
            <person name="Nedachi M."/>
            <person name="Iwasaki W."/>
            <person name="Suwa Y."/>
            <person name="Sakata S."/>
        </authorList>
    </citation>
    <scope>NUCLEOTIDE SEQUENCE [LARGE SCALE GENOMIC DNA]</scope>
    <source>
        <strain evidence="8 9">MA2</strain>
    </source>
</reference>
<keyword evidence="3" id="KW-1003">Cell membrane</keyword>
<sequence>MTDTRIDMAASGPAALAAKLIALAERIPASVYALAMRFAIASVFFLSGRTKVEGVLTLKSSTFYLFEHEYALPVISSSLAAHLATYAEHLFPLLLVIGLASRFSAAALLTMTLVIQIFVYPGAWSTHLLWASILLYLIARGPGALSLDHVIARRQ</sequence>
<protein>
    <submittedName>
        <fullName evidence="8">Conserved protein</fullName>
    </submittedName>
</protein>
<accession>A0A081BDX9</accession>
<evidence type="ECO:0000313" key="9">
    <source>
        <dbReference type="Proteomes" id="UP000028702"/>
    </source>
</evidence>
<dbReference type="GO" id="GO:0005886">
    <property type="term" value="C:plasma membrane"/>
    <property type="evidence" value="ECO:0007669"/>
    <property type="project" value="UniProtKB-SubCell"/>
</dbReference>
<dbReference type="PANTHER" id="PTHR33452:SF1">
    <property type="entry name" value="INNER MEMBRANE PROTEIN YPHA-RELATED"/>
    <property type="match status" value="1"/>
</dbReference>
<feature type="transmembrane region" description="Helical" evidence="7">
    <location>
        <begin position="128"/>
        <end position="147"/>
    </location>
</feature>
<evidence type="ECO:0000256" key="2">
    <source>
        <dbReference type="ARBA" id="ARBA00006679"/>
    </source>
</evidence>
<dbReference type="eggNOG" id="COG2259">
    <property type="taxonomic scope" value="Bacteria"/>
</dbReference>
<gene>
    <name evidence="8" type="ORF">M2A_2746</name>
</gene>
<organism evidence="8 9">
    <name type="scientific">Tepidicaulis marinus</name>
    <dbReference type="NCBI Taxonomy" id="1333998"/>
    <lineage>
        <taxon>Bacteria</taxon>
        <taxon>Pseudomonadati</taxon>
        <taxon>Pseudomonadota</taxon>
        <taxon>Alphaproteobacteria</taxon>
        <taxon>Hyphomicrobiales</taxon>
        <taxon>Parvibaculaceae</taxon>
        <taxon>Tepidicaulis</taxon>
    </lineage>
</organism>
<dbReference type="STRING" id="1333998.M2A_2746"/>
<evidence type="ECO:0000256" key="6">
    <source>
        <dbReference type="ARBA" id="ARBA00023136"/>
    </source>
</evidence>
<evidence type="ECO:0000313" key="8">
    <source>
        <dbReference type="EMBL" id="GAK46247.1"/>
    </source>
</evidence>
<evidence type="ECO:0000256" key="5">
    <source>
        <dbReference type="ARBA" id="ARBA00022989"/>
    </source>
</evidence>
<dbReference type="PANTHER" id="PTHR33452">
    <property type="entry name" value="OXIDOREDUCTASE CATD-RELATED"/>
    <property type="match status" value="1"/>
</dbReference>
<evidence type="ECO:0000256" key="4">
    <source>
        <dbReference type="ARBA" id="ARBA00022692"/>
    </source>
</evidence>
<keyword evidence="6 7" id="KW-0472">Membrane</keyword>
<dbReference type="InterPro" id="IPR032808">
    <property type="entry name" value="DoxX"/>
</dbReference>
<dbReference type="Pfam" id="PF07681">
    <property type="entry name" value="DoxX"/>
    <property type="match status" value="1"/>
</dbReference>
<dbReference type="AlphaFoldDB" id="A0A081BDX9"/>
<dbReference type="Proteomes" id="UP000028702">
    <property type="component" value="Unassembled WGS sequence"/>
</dbReference>
<evidence type="ECO:0000256" key="1">
    <source>
        <dbReference type="ARBA" id="ARBA00004651"/>
    </source>
</evidence>
<keyword evidence="9" id="KW-1185">Reference proteome</keyword>
<name>A0A081BDX9_9HYPH</name>
<dbReference type="InterPro" id="IPR051907">
    <property type="entry name" value="DoxX-like_oxidoreductase"/>
</dbReference>
<comment type="similarity">
    <text evidence="2">Belongs to the DoxX family.</text>
</comment>
<comment type="caution">
    <text evidence="8">The sequence shown here is derived from an EMBL/GenBank/DDBJ whole genome shotgun (WGS) entry which is preliminary data.</text>
</comment>
<dbReference type="RefSeq" id="WP_197052946.1">
    <property type="nucleotide sequence ID" value="NZ_BBIO01000016.1"/>
</dbReference>
<keyword evidence="5 7" id="KW-1133">Transmembrane helix</keyword>
<keyword evidence="4 7" id="KW-0812">Transmembrane</keyword>
<dbReference type="EMBL" id="BBIO01000016">
    <property type="protein sequence ID" value="GAK46247.1"/>
    <property type="molecule type" value="Genomic_DNA"/>
</dbReference>
<evidence type="ECO:0000256" key="3">
    <source>
        <dbReference type="ARBA" id="ARBA00022475"/>
    </source>
</evidence>